<dbReference type="AlphaFoldDB" id="A0A9E4KCQ9"/>
<keyword evidence="1" id="KW-0472">Membrane</keyword>
<keyword evidence="1" id="KW-1133">Transmembrane helix</keyword>
<keyword evidence="1" id="KW-0812">Transmembrane</keyword>
<reference evidence="2" key="1">
    <citation type="journal article" date="2021" name="Proc. Natl. Acad. Sci. U.S.A.">
        <title>Global biogeography of chemosynthetic symbionts reveals both localized and globally distributed symbiont groups. .</title>
        <authorList>
            <person name="Osvatic J.T."/>
            <person name="Wilkins L.G.E."/>
            <person name="Leibrecht L."/>
            <person name="Leray M."/>
            <person name="Zauner S."/>
            <person name="Polzin J."/>
            <person name="Camacho Y."/>
            <person name="Gros O."/>
            <person name="van Gils J.A."/>
            <person name="Eisen J.A."/>
            <person name="Petersen J.M."/>
            <person name="Yuen B."/>
        </authorList>
    </citation>
    <scope>NUCLEOTIDE SEQUENCE</scope>
    <source>
        <strain evidence="2">MAGclacostrist064TRANS</strain>
    </source>
</reference>
<sequence length="81" mass="9580">WNHSPKRRYTIYRNRTRIWRENLFTFPGFVLYDFLASLHDLFRILMFEESKMSKLWAATKGIGVGLLGGGLSVYPTYMDDN</sequence>
<comment type="caution">
    <text evidence="2">The sequence shown here is derived from an EMBL/GenBank/DDBJ whole genome shotgun (WGS) entry which is preliminary data.</text>
</comment>
<dbReference type="EMBL" id="JAEPCM010000421">
    <property type="protein sequence ID" value="MCG7947086.1"/>
    <property type="molecule type" value="Genomic_DNA"/>
</dbReference>
<proteinExistence type="predicted"/>
<evidence type="ECO:0000313" key="3">
    <source>
        <dbReference type="Proteomes" id="UP000886667"/>
    </source>
</evidence>
<feature type="transmembrane region" description="Helical" evidence="1">
    <location>
        <begin position="57"/>
        <end position="77"/>
    </location>
</feature>
<organism evidence="2 3">
    <name type="scientific">Candidatus Thiodiazotropha taylori</name>
    <dbReference type="NCBI Taxonomy" id="2792791"/>
    <lineage>
        <taxon>Bacteria</taxon>
        <taxon>Pseudomonadati</taxon>
        <taxon>Pseudomonadota</taxon>
        <taxon>Gammaproteobacteria</taxon>
        <taxon>Chromatiales</taxon>
        <taxon>Sedimenticolaceae</taxon>
        <taxon>Candidatus Thiodiazotropha</taxon>
    </lineage>
</organism>
<feature type="transmembrane region" description="Helical" evidence="1">
    <location>
        <begin position="23"/>
        <end position="45"/>
    </location>
</feature>
<evidence type="ECO:0000256" key="1">
    <source>
        <dbReference type="SAM" id="Phobius"/>
    </source>
</evidence>
<feature type="non-terminal residue" evidence="2">
    <location>
        <position position="1"/>
    </location>
</feature>
<dbReference type="Proteomes" id="UP000886667">
    <property type="component" value="Unassembled WGS sequence"/>
</dbReference>
<evidence type="ECO:0000313" key="2">
    <source>
        <dbReference type="EMBL" id="MCG7947086.1"/>
    </source>
</evidence>
<accession>A0A9E4KCQ9</accession>
<name>A0A9E4KCQ9_9GAMM</name>
<protein>
    <submittedName>
        <fullName evidence="2">Uncharacterized protein</fullName>
    </submittedName>
</protein>
<gene>
    <name evidence="2" type="ORF">JAZ07_12145</name>
</gene>